<comment type="similarity">
    <text evidence="1">Belongs to the CpsD/CapB family.</text>
</comment>
<evidence type="ECO:0000313" key="12">
    <source>
        <dbReference type="EMBL" id="SDS50020.1"/>
    </source>
</evidence>
<dbReference type="InterPro" id="IPR025669">
    <property type="entry name" value="AAA_dom"/>
</dbReference>
<evidence type="ECO:0000256" key="5">
    <source>
        <dbReference type="ARBA" id="ARBA00022777"/>
    </source>
</evidence>
<dbReference type="EMBL" id="LT629772">
    <property type="protein sequence ID" value="SDS50020.1"/>
    <property type="molecule type" value="Genomic_DNA"/>
</dbReference>
<organism evidence="12 13">
    <name type="scientific">Microlunatus soli</name>
    <dbReference type="NCBI Taxonomy" id="630515"/>
    <lineage>
        <taxon>Bacteria</taxon>
        <taxon>Bacillati</taxon>
        <taxon>Actinomycetota</taxon>
        <taxon>Actinomycetes</taxon>
        <taxon>Propionibacteriales</taxon>
        <taxon>Propionibacteriaceae</taxon>
        <taxon>Microlunatus</taxon>
    </lineage>
</organism>
<dbReference type="InterPro" id="IPR005702">
    <property type="entry name" value="Wzc-like_C"/>
</dbReference>
<evidence type="ECO:0000313" key="13">
    <source>
        <dbReference type="Proteomes" id="UP000199103"/>
    </source>
</evidence>
<evidence type="ECO:0000256" key="3">
    <source>
        <dbReference type="ARBA" id="ARBA00022679"/>
    </source>
</evidence>
<evidence type="ECO:0000256" key="2">
    <source>
        <dbReference type="ARBA" id="ARBA00011903"/>
    </source>
</evidence>
<accession>A0A1H1SPW6</accession>
<dbReference type="GO" id="GO:0004715">
    <property type="term" value="F:non-membrane spanning protein tyrosine kinase activity"/>
    <property type="evidence" value="ECO:0007669"/>
    <property type="project" value="UniProtKB-EC"/>
</dbReference>
<evidence type="ECO:0000259" key="11">
    <source>
        <dbReference type="Pfam" id="PF13614"/>
    </source>
</evidence>
<dbReference type="InterPro" id="IPR050445">
    <property type="entry name" value="Bact_polysacc_biosynth/exp"/>
</dbReference>
<dbReference type="Gene3D" id="3.40.50.300">
    <property type="entry name" value="P-loop containing nucleotide triphosphate hydrolases"/>
    <property type="match status" value="1"/>
</dbReference>
<gene>
    <name evidence="12" type="ORF">SAMN04489812_2096</name>
</gene>
<evidence type="ECO:0000256" key="7">
    <source>
        <dbReference type="ARBA" id="ARBA00023137"/>
    </source>
</evidence>
<dbReference type="Proteomes" id="UP000199103">
    <property type="component" value="Chromosome I"/>
</dbReference>
<keyword evidence="7" id="KW-0829">Tyrosine-protein kinase</keyword>
<evidence type="ECO:0000256" key="4">
    <source>
        <dbReference type="ARBA" id="ARBA00022741"/>
    </source>
</evidence>
<feature type="domain" description="AAA" evidence="11">
    <location>
        <begin position="261"/>
        <end position="393"/>
    </location>
</feature>
<keyword evidence="3" id="KW-0808">Transferase</keyword>
<dbReference type="GO" id="GO:0042802">
    <property type="term" value="F:identical protein binding"/>
    <property type="evidence" value="ECO:0007669"/>
    <property type="project" value="UniProtKB-ARBA"/>
</dbReference>
<dbReference type="STRING" id="630515.SAMN04489812_2096"/>
<keyword evidence="5" id="KW-0418">Kinase</keyword>
<dbReference type="EC" id="2.7.10.2" evidence="2"/>
<dbReference type="GO" id="GO:0005886">
    <property type="term" value="C:plasma membrane"/>
    <property type="evidence" value="ECO:0007669"/>
    <property type="project" value="TreeGrafter"/>
</dbReference>
<keyword evidence="10" id="KW-0812">Transmembrane</keyword>
<keyword evidence="13" id="KW-1185">Reference proteome</keyword>
<evidence type="ECO:0000256" key="6">
    <source>
        <dbReference type="ARBA" id="ARBA00022840"/>
    </source>
</evidence>
<dbReference type="Pfam" id="PF13614">
    <property type="entry name" value="AAA_31"/>
    <property type="match status" value="1"/>
</dbReference>
<dbReference type="InterPro" id="IPR027417">
    <property type="entry name" value="P-loop_NTPase"/>
</dbReference>
<feature type="transmembrane region" description="Helical" evidence="10">
    <location>
        <begin position="14"/>
        <end position="34"/>
    </location>
</feature>
<protein>
    <recommendedName>
        <fullName evidence="2">non-specific protein-tyrosine kinase</fullName>
        <ecNumber evidence="2">2.7.10.2</ecNumber>
    </recommendedName>
</protein>
<dbReference type="SUPFAM" id="SSF52540">
    <property type="entry name" value="P-loop containing nucleoside triphosphate hydrolases"/>
    <property type="match status" value="1"/>
</dbReference>
<comment type="catalytic activity">
    <reaction evidence="8">
        <text>L-tyrosyl-[protein] + ATP = O-phospho-L-tyrosyl-[protein] + ADP + H(+)</text>
        <dbReference type="Rhea" id="RHEA:10596"/>
        <dbReference type="Rhea" id="RHEA-COMP:10136"/>
        <dbReference type="Rhea" id="RHEA-COMP:20101"/>
        <dbReference type="ChEBI" id="CHEBI:15378"/>
        <dbReference type="ChEBI" id="CHEBI:30616"/>
        <dbReference type="ChEBI" id="CHEBI:46858"/>
        <dbReference type="ChEBI" id="CHEBI:61978"/>
        <dbReference type="ChEBI" id="CHEBI:456216"/>
        <dbReference type="EC" id="2.7.10.2"/>
    </reaction>
</comment>
<evidence type="ECO:0000256" key="9">
    <source>
        <dbReference type="SAM" id="MobiDB-lite"/>
    </source>
</evidence>
<dbReference type="FunFam" id="3.40.50.300:FF:000527">
    <property type="entry name" value="Tyrosine-protein kinase etk"/>
    <property type="match status" value="1"/>
</dbReference>
<evidence type="ECO:0000256" key="10">
    <source>
        <dbReference type="SAM" id="Phobius"/>
    </source>
</evidence>
<dbReference type="NCBIfam" id="TIGR01007">
    <property type="entry name" value="eps_fam"/>
    <property type="match status" value="1"/>
</dbReference>
<name>A0A1H1SPW6_9ACTN</name>
<dbReference type="PANTHER" id="PTHR32309">
    <property type="entry name" value="TYROSINE-PROTEIN KINASE"/>
    <property type="match status" value="1"/>
</dbReference>
<dbReference type="PANTHER" id="PTHR32309:SF13">
    <property type="entry name" value="FERRIC ENTEROBACTIN TRANSPORT PROTEIN FEPE"/>
    <property type="match status" value="1"/>
</dbReference>
<keyword evidence="10" id="KW-0472">Membrane</keyword>
<evidence type="ECO:0000256" key="8">
    <source>
        <dbReference type="ARBA" id="ARBA00051245"/>
    </source>
</evidence>
<sequence length="513" mass="53714">MTVIDFLRSVRRRWLYVLLGIVVGGGAGAAAIVLTTPQFEASATVYFSVPAASSANDLAQGGNYAQQQLTSYAQLATEPIVLDPVIEHLDLDQTADQLAGAVTAVASNNTVLITISATDPSADRAAAIANAVSDELGSTVSRLSPKSESGRATVDYAIAGRAAAPLYPSSPRKKVDLGAGLLGGLIIGVLAAVTRDRLDTRIWGESDIKELPSLARIPFDKGADKSGHSPLIADWDEGSARAEAFRQLRTAIQFADVDNPMKIVAVTSSMSGEGKSGVSANLAMAFAEAGHRVLLMDADLRRPSIADYFGLEGSRGLTNALVGQVDIDDVIQGWGDRHRLSVLPAGAVPPNPSEILGSQRMAAMLDDFRSGYDVIVIDTPPLLPVTDAAIIAAKADGALVIARYGKTKRQEFAGSTDALRAVDARIVGAVINRVPTKKRGAAYDYYGAVSETAPAAAPVPADGRVASEPPNNPARAEHPVDDEPAPSPARAVDPQRSMRTSAATPREQPIRSS</sequence>
<dbReference type="CDD" id="cd05387">
    <property type="entry name" value="BY-kinase"/>
    <property type="match status" value="1"/>
</dbReference>
<feature type="region of interest" description="Disordered" evidence="9">
    <location>
        <begin position="456"/>
        <end position="513"/>
    </location>
</feature>
<dbReference type="AlphaFoldDB" id="A0A1H1SPW6"/>
<keyword evidence="4" id="KW-0547">Nucleotide-binding</keyword>
<dbReference type="GO" id="GO:0005524">
    <property type="term" value="F:ATP binding"/>
    <property type="evidence" value="ECO:0007669"/>
    <property type="project" value="UniProtKB-KW"/>
</dbReference>
<reference evidence="12 13" key="1">
    <citation type="submission" date="2016-10" db="EMBL/GenBank/DDBJ databases">
        <authorList>
            <person name="de Groot N.N."/>
        </authorList>
    </citation>
    <scope>NUCLEOTIDE SEQUENCE [LARGE SCALE GENOMIC DNA]</scope>
    <source>
        <strain evidence="12 13">DSM 21800</strain>
    </source>
</reference>
<proteinExistence type="inferred from homology"/>
<keyword evidence="10" id="KW-1133">Transmembrane helix</keyword>
<keyword evidence="6" id="KW-0067">ATP-binding</keyword>
<evidence type="ECO:0000256" key="1">
    <source>
        <dbReference type="ARBA" id="ARBA00007316"/>
    </source>
</evidence>